<keyword evidence="5" id="KW-0029">Amino-acid transport</keyword>
<evidence type="ECO:0000313" key="10">
    <source>
        <dbReference type="EMBL" id="SLN77929.1"/>
    </source>
</evidence>
<evidence type="ECO:0000256" key="3">
    <source>
        <dbReference type="ARBA" id="ARBA00022475"/>
    </source>
</evidence>
<organism evidence="10 11">
    <name type="scientific">Roseisalinus antarcticus</name>
    <dbReference type="NCBI Taxonomy" id="254357"/>
    <lineage>
        <taxon>Bacteria</taxon>
        <taxon>Pseudomonadati</taxon>
        <taxon>Pseudomonadota</taxon>
        <taxon>Alphaproteobacteria</taxon>
        <taxon>Rhodobacterales</taxon>
        <taxon>Roseobacteraceae</taxon>
        <taxon>Roseisalinus</taxon>
    </lineage>
</organism>
<gene>
    <name evidence="10" type="primary">livH_8</name>
    <name evidence="10" type="ORF">ROA7023_04579</name>
</gene>
<accession>A0A1Y5U0A6</accession>
<dbReference type="GO" id="GO:0006865">
    <property type="term" value="P:amino acid transport"/>
    <property type="evidence" value="ECO:0007669"/>
    <property type="project" value="UniProtKB-KW"/>
</dbReference>
<dbReference type="GO" id="GO:0022857">
    <property type="term" value="F:transmembrane transporter activity"/>
    <property type="evidence" value="ECO:0007669"/>
    <property type="project" value="InterPro"/>
</dbReference>
<keyword evidence="6 9" id="KW-1133">Transmembrane helix</keyword>
<comment type="subcellular location">
    <subcellularLocation>
        <location evidence="1">Cell membrane</location>
        <topology evidence="1">Multi-pass membrane protein</topology>
    </subcellularLocation>
</comment>
<dbReference type="PANTHER" id="PTHR11795">
    <property type="entry name" value="BRANCHED-CHAIN AMINO ACID TRANSPORT SYSTEM PERMEASE PROTEIN LIVH"/>
    <property type="match status" value="1"/>
</dbReference>
<comment type="similarity">
    <text evidence="8">Belongs to the binding-protein-dependent transport system permease family. LivHM subfamily.</text>
</comment>
<dbReference type="RefSeq" id="WP_085881237.1">
    <property type="nucleotide sequence ID" value="NZ_FWFZ01000070.1"/>
</dbReference>
<evidence type="ECO:0000256" key="9">
    <source>
        <dbReference type="SAM" id="Phobius"/>
    </source>
</evidence>
<feature type="transmembrane region" description="Helical" evidence="9">
    <location>
        <begin position="267"/>
        <end position="285"/>
    </location>
</feature>
<feature type="transmembrane region" description="Helical" evidence="9">
    <location>
        <begin position="137"/>
        <end position="161"/>
    </location>
</feature>
<feature type="transmembrane region" description="Helical" evidence="9">
    <location>
        <begin position="223"/>
        <end position="255"/>
    </location>
</feature>
<dbReference type="AlphaFoldDB" id="A0A1Y5U0A6"/>
<reference evidence="10 11" key="1">
    <citation type="submission" date="2017-03" db="EMBL/GenBank/DDBJ databases">
        <authorList>
            <person name="Afonso C.L."/>
            <person name="Miller P.J."/>
            <person name="Scott M.A."/>
            <person name="Spackman E."/>
            <person name="Goraichik I."/>
            <person name="Dimitrov K.M."/>
            <person name="Suarez D.L."/>
            <person name="Swayne D.E."/>
        </authorList>
    </citation>
    <scope>NUCLEOTIDE SEQUENCE [LARGE SCALE GENOMIC DNA]</scope>
    <source>
        <strain evidence="10 11">CECT 7023</strain>
    </source>
</reference>
<evidence type="ECO:0000256" key="7">
    <source>
        <dbReference type="ARBA" id="ARBA00023136"/>
    </source>
</evidence>
<keyword evidence="2" id="KW-0813">Transport</keyword>
<evidence type="ECO:0000256" key="1">
    <source>
        <dbReference type="ARBA" id="ARBA00004651"/>
    </source>
</evidence>
<dbReference type="PANTHER" id="PTHR11795:SF445">
    <property type="entry name" value="AMINO ACID ABC TRANSPORTER PERMEASE PROTEIN"/>
    <property type="match status" value="1"/>
</dbReference>
<sequence>MVQNIQIIILGLALGGVYALMASGLTLIFGVMGIVNLSHSAFMIVGAFIAFYAFTLFGIDPILSIVITMPAMFLLGIVVYKLIFARSFADPAKRSVMVLMTFALALVIEGTLGFFFSNIYRSTSPSYASDAVIVGPFFLPLGQLYAMAMSIVILLLLWAYLKYTWTGYAIRATMHNRTAAEVVGVNVDRISMLVFGIGMALAGASGSALSFVFSFYPSKHWEFVAILLSLVVLGGMGSLLGALIGALSLSVVAAFVSSNYGPTWSPVTFYLALFIILLVRPQGLLGKKSGL</sequence>
<feature type="transmembrane region" description="Helical" evidence="9">
    <location>
        <begin position="65"/>
        <end position="84"/>
    </location>
</feature>
<evidence type="ECO:0000256" key="2">
    <source>
        <dbReference type="ARBA" id="ARBA00022448"/>
    </source>
</evidence>
<dbReference type="GO" id="GO:0005886">
    <property type="term" value="C:plasma membrane"/>
    <property type="evidence" value="ECO:0007669"/>
    <property type="project" value="UniProtKB-SubCell"/>
</dbReference>
<evidence type="ECO:0000256" key="6">
    <source>
        <dbReference type="ARBA" id="ARBA00022989"/>
    </source>
</evidence>
<dbReference type="CDD" id="cd06582">
    <property type="entry name" value="TM_PBP1_LivH_like"/>
    <property type="match status" value="1"/>
</dbReference>
<evidence type="ECO:0000256" key="5">
    <source>
        <dbReference type="ARBA" id="ARBA00022970"/>
    </source>
</evidence>
<proteinExistence type="inferred from homology"/>
<dbReference type="Proteomes" id="UP000193900">
    <property type="component" value="Unassembled WGS sequence"/>
</dbReference>
<feature type="transmembrane region" description="Helical" evidence="9">
    <location>
        <begin position="193"/>
        <end position="217"/>
    </location>
</feature>
<name>A0A1Y5U0A6_9RHOB</name>
<dbReference type="OrthoDB" id="9810089at2"/>
<keyword evidence="11" id="KW-1185">Reference proteome</keyword>
<dbReference type="Pfam" id="PF02653">
    <property type="entry name" value="BPD_transp_2"/>
    <property type="match status" value="1"/>
</dbReference>
<evidence type="ECO:0000313" key="11">
    <source>
        <dbReference type="Proteomes" id="UP000193900"/>
    </source>
</evidence>
<feature type="transmembrane region" description="Helical" evidence="9">
    <location>
        <begin position="6"/>
        <end position="29"/>
    </location>
</feature>
<feature type="transmembrane region" description="Helical" evidence="9">
    <location>
        <begin position="96"/>
        <end position="117"/>
    </location>
</feature>
<dbReference type="InterPro" id="IPR001851">
    <property type="entry name" value="ABC_transp_permease"/>
</dbReference>
<keyword evidence="3" id="KW-1003">Cell membrane</keyword>
<protein>
    <submittedName>
        <fullName evidence="10">High-affinity branched-chain amino acid transport system permease protein LivH</fullName>
    </submittedName>
</protein>
<keyword evidence="7 9" id="KW-0472">Membrane</keyword>
<evidence type="ECO:0000256" key="8">
    <source>
        <dbReference type="ARBA" id="ARBA00037998"/>
    </source>
</evidence>
<feature type="transmembrane region" description="Helical" evidence="9">
    <location>
        <begin position="41"/>
        <end position="59"/>
    </location>
</feature>
<evidence type="ECO:0000256" key="4">
    <source>
        <dbReference type="ARBA" id="ARBA00022692"/>
    </source>
</evidence>
<keyword evidence="4 9" id="KW-0812">Transmembrane</keyword>
<dbReference type="EMBL" id="FWFZ01000070">
    <property type="protein sequence ID" value="SLN77929.1"/>
    <property type="molecule type" value="Genomic_DNA"/>
</dbReference>
<dbReference type="InterPro" id="IPR052157">
    <property type="entry name" value="BCAA_transport_permease"/>
</dbReference>